<proteinExistence type="predicted"/>
<sequence>MGHAGVSPVEPLHISEEIQEQDGVGFRLIR</sequence>
<organism evidence="1">
    <name type="scientific">Streptomyces iranensis</name>
    <dbReference type="NCBI Taxonomy" id="576784"/>
    <lineage>
        <taxon>Bacteria</taxon>
        <taxon>Bacillati</taxon>
        <taxon>Actinomycetota</taxon>
        <taxon>Actinomycetes</taxon>
        <taxon>Kitasatosporales</taxon>
        <taxon>Streptomycetaceae</taxon>
        <taxon>Streptomyces</taxon>
        <taxon>Streptomyces violaceusniger group</taxon>
    </lineage>
</organism>
<reference evidence="1" key="1">
    <citation type="submission" date="2014-05" db="EMBL/GenBank/DDBJ databases">
        <authorList>
            <person name="Horn Fabian"/>
        </authorList>
    </citation>
    <scope>NUCLEOTIDE SEQUENCE</scope>
</reference>
<dbReference type="EMBL" id="JAGGLR010000033">
    <property type="protein sequence ID" value="MBP2067797.1"/>
    <property type="molecule type" value="Genomic_DNA"/>
</dbReference>
<evidence type="ECO:0000313" key="3">
    <source>
        <dbReference type="Proteomes" id="UP000756710"/>
    </source>
</evidence>
<name>A0A060ZMH5_9ACTN</name>
<keyword evidence="3" id="KW-1185">Reference proteome</keyword>
<protein>
    <submittedName>
        <fullName evidence="1">Uncharacterized protein</fullName>
    </submittedName>
</protein>
<evidence type="ECO:0000313" key="1">
    <source>
        <dbReference type="EMBL" id="CDR06959.1"/>
    </source>
</evidence>
<reference evidence="2 3" key="2">
    <citation type="submission" date="2021-03" db="EMBL/GenBank/DDBJ databases">
        <title>Genomic Encyclopedia of Type Strains, Phase IV (KMG-IV): sequencing the most valuable type-strain genomes for metagenomic binning, comparative biology and taxonomic classification.</title>
        <authorList>
            <person name="Goeker M."/>
        </authorList>
    </citation>
    <scope>NUCLEOTIDE SEQUENCE [LARGE SCALE GENOMIC DNA]</scope>
    <source>
        <strain evidence="2 3">DSM 41954</strain>
    </source>
</reference>
<dbReference type="HOGENOM" id="CLU_3405733_0_0_11"/>
<dbReference type="Proteomes" id="UP000756710">
    <property type="component" value="Unassembled WGS sequence"/>
</dbReference>
<dbReference type="EMBL" id="LK022848">
    <property type="protein sequence ID" value="CDR06959.1"/>
    <property type="molecule type" value="Genomic_DNA"/>
</dbReference>
<dbReference type="AlphaFoldDB" id="A0A060ZMH5"/>
<gene>
    <name evidence="2" type="ORF">J2Z30_008864</name>
    <name evidence="1" type="ORF">SIRAN3823</name>
</gene>
<accession>A0A060ZMH5</accession>
<evidence type="ECO:0000313" key="2">
    <source>
        <dbReference type="EMBL" id="MBP2067797.1"/>
    </source>
</evidence>